<comment type="caution">
    <text evidence="2">The sequence shown here is derived from an EMBL/GenBank/DDBJ whole genome shotgun (WGS) entry which is preliminary data.</text>
</comment>
<feature type="compositionally biased region" description="Basic and acidic residues" evidence="1">
    <location>
        <begin position="241"/>
        <end position="258"/>
    </location>
</feature>
<keyword evidence="3" id="KW-1185">Reference proteome</keyword>
<dbReference type="Proteomes" id="UP000811899">
    <property type="component" value="Unassembled WGS sequence"/>
</dbReference>
<protein>
    <recommendedName>
        <fullName evidence="4">Phage protein D</fullName>
    </recommendedName>
</protein>
<organism evidence="2 3">
    <name type="scientific">Geoanaerobacter pelophilus</name>
    <dbReference type="NCBI Taxonomy" id="60036"/>
    <lineage>
        <taxon>Bacteria</taxon>
        <taxon>Pseudomonadati</taxon>
        <taxon>Thermodesulfobacteriota</taxon>
        <taxon>Desulfuromonadia</taxon>
        <taxon>Geobacterales</taxon>
        <taxon>Geobacteraceae</taxon>
        <taxon>Geoanaerobacter</taxon>
    </lineage>
</organism>
<name>A0AAW4L820_9BACT</name>
<proteinExistence type="predicted"/>
<evidence type="ECO:0000313" key="3">
    <source>
        <dbReference type="Proteomes" id="UP000811899"/>
    </source>
</evidence>
<dbReference type="AlphaFoldDB" id="A0AAW4L820"/>
<dbReference type="SUPFAM" id="SSF69279">
    <property type="entry name" value="Phage tail proteins"/>
    <property type="match status" value="1"/>
</dbReference>
<sequence length="362" mass="39982">MPASLEYVPAFVIRIDGTELRHGFNFDVLSLSVTDSCNQGDSFTFTVRERHPERGRFPAGGTLQWLDSGTFEEGKEVEIELGYLGNCTMKFIGQVTAINPTFPESGVPTLTVRGQGLYCKLLVQCDSRPFREQTDSGIAREIATLVGLDARVDDTRAEHRQVSSGTGTYAAILQERANRIGYEVVVKERTLCFEKPRYLVERGPKLTLEWGKSLRSFSPALSTYRKLTHVRVRASQTTLGRGKEPLAHEAGPGDERAKLGRESASEIAMRLCGENRLLAEDHLAASQEEAMEVALAKLEASSIELISGRGACTGNPQLRARTVIELKGLGQRFSGNYYVTQATHTIDGSGYRCDFEVKRNGR</sequence>
<accession>A0AAW4L820</accession>
<dbReference type="RefSeq" id="WP_214172772.1">
    <property type="nucleotide sequence ID" value="NZ_JAHCVJ010000008.1"/>
</dbReference>
<reference evidence="2 3" key="1">
    <citation type="submission" date="2021-05" db="EMBL/GenBank/DDBJ databases">
        <title>The draft genome of Geobacter pelophilus DSM 12255.</title>
        <authorList>
            <person name="Xu Z."/>
            <person name="Masuda Y."/>
            <person name="Itoh H."/>
            <person name="Senoo K."/>
        </authorList>
    </citation>
    <scope>NUCLEOTIDE SEQUENCE [LARGE SCALE GENOMIC DNA]</scope>
    <source>
        <strain evidence="2 3">DSM 12255</strain>
    </source>
</reference>
<evidence type="ECO:0000256" key="1">
    <source>
        <dbReference type="SAM" id="MobiDB-lite"/>
    </source>
</evidence>
<gene>
    <name evidence="2" type="ORF">KI809_16940</name>
</gene>
<evidence type="ECO:0000313" key="2">
    <source>
        <dbReference type="EMBL" id="MBT0666000.1"/>
    </source>
</evidence>
<dbReference type="EMBL" id="JAHCVJ010000008">
    <property type="protein sequence ID" value="MBT0666000.1"/>
    <property type="molecule type" value="Genomic_DNA"/>
</dbReference>
<evidence type="ECO:0008006" key="4">
    <source>
        <dbReference type="Google" id="ProtNLM"/>
    </source>
</evidence>
<feature type="region of interest" description="Disordered" evidence="1">
    <location>
        <begin position="235"/>
        <end position="258"/>
    </location>
</feature>